<comment type="caution">
    <text evidence="2">The sequence shown here is derived from an EMBL/GenBank/DDBJ whole genome shotgun (WGS) entry which is preliminary data.</text>
</comment>
<protein>
    <submittedName>
        <fullName evidence="2">Uncharacterized protein</fullName>
    </submittedName>
</protein>
<proteinExistence type="predicted"/>
<dbReference type="SUPFAM" id="SSF82171">
    <property type="entry name" value="DPP6 N-terminal domain-like"/>
    <property type="match status" value="1"/>
</dbReference>
<dbReference type="PANTHER" id="PTHR43056">
    <property type="entry name" value="PEPTIDASE S9 PROLYL OLIGOPEPTIDASE"/>
    <property type="match status" value="1"/>
</dbReference>
<name>A0A8S9A4S3_SORMA</name>
<organism evidence="2 3">
    <name type="scientific">Sordaria macrospora</name>
    <dbReference type="NCBI Taxonomy" id="5147"/>
    <lineage>
        <taxon>Eukaryota</taxon>
        <taxon>Fungi</taxon>
        <taxon>Dikarya</taxon>
        <taxon>Ascomycota</taxon>
        <taxon>Pezizomycotina</taxon>
        <taxon>Sordariomycetes</taxon>
        <taxon>Sordariomycetidae</taxon>
        <taxon>Sordariales</taxon>
        <taxon>Sordariaceae</taxon>
        <taxon>Sordaria</taxon>
    </lineage>
</organism>
<gene>
    <name evidence="2" type="ORF">SMACR_03211</name>
</gene>
<dbReference type="Proteomes" id="UP000433876">
    <property type="component" value="Unassembled WGS sequence"/>
</dbReference>
<dbReference type="EMBL" id="NMPR01000007">
    <property type="protein sequence ID" value="KAA8635981.1"/>
    <property type="molecule type" value="Genomic_DNA"/>
</dbReference>
<evidence type="ECO:0000313" key="3">
    <source>
        <dbReference type="Proteomes" id="UP000433876"/>
    </source>
</evidence>
<evidence type="ECO:0000313" key="2">
    <source>
        <dbReference type="EMBL" id="KAA8635981.1"/>
    </source>
</evidence>
<feature type="signal peptide" evidence="1">
    <location>
        <begin position="1"/>
        <end position="23"/>
    </location>
</feature>
<accession>A0A8S9A4S3</accession>
<sequence>MAVLLLVLSTGAAFLSQTGTSSASITTTIITNQQQQQTIPQPQHQIPEKDTPQNICKTHDQPNPLVSLFPNNATGVLNATLAIIPIPLALARRLVPSGYSILESTYRSLLGPGGFPEGMYPVLLQAAHDHDIQLKAYGIVLDDFSRVGFEFPFLDLSGDGYSSYRWAPAQLISAGNDIAIDGSRAYGTRVSPARFEPECEAYQTLANGNTYFKGTAMTASASGSAFGINSSVVEDDNAGLRRKDDERSIELEMTRLIFSSISPGSPYPYPLDFFKNITNQPTFASSGGGCDNMIRLFDTSMSKGKFAPVSVRGRVKAVNVFPFVEGGELDLDSELDFDPSEGSHSDDTNGRGRQRKWEWIDVYGVQVATPFVENNYLDCEAMSGASTYLYEYGGLQYVLWPGEQLKIIYSDARAKTVGVLVSNDQEKRWERQVSFKSETHRYGDFDCHPGTPWVLAVEEDHTYPKPEDVKNNVALIHIETGEARHLRGIGQHDFVAYPRFNPTDMTQICHIHWDHPNMPFWGAKLSVMSLDLASSTISEAKIVGGDDTSTAAEPRWGPGGQLYFGCDKSGFRQLWKYHKGDSEPILLPGWEDAEFGDAHWAVGAQSYVFLTDKVIVAAPVRFGEMEFVHVNLENGIATKLDLPLTNASIRMYCLARLSENSVLAVASGYRTPPGVYRFNILPNLTVKSDLFVSSVKSQLPEQLFSSPEHI</sequence>
<dbReference type="InterPro" id="IPR050585">
    <property type="entry name" value="Xaa-Pro_dipeptidyl-ppase/CocE"/>
</dbReference>
<keyword evidence="1" id="KW-0732">Signal</keyword>
<reference evidence="2 3" key="1">
    <citation type="submission" date="2017-07" db="EMBL/GenBank/DDBJ databases">
        <title>Genome sequence of the Sordaria macrospora wild type strain R19027.</title>
        <authorList>
            <person name="Nowrousian M."/>
            <person name="Teichert I."/>
            <person name="Kueck U."/>
        </authorList>
    </citation>
    <scope>NUCLEOTIDE SEQUENCE [LARGE SCALE GENOMIC DNA]</scope>
    <source>
        <strain evidence="2 3">R19027</strain>
        <tissue evidence="2">Mycelium</tissue>
    </source>
</reference>
<dbReference type="PANTHER" id="PTHR43056:SF5">
    <property type="entry name" value="PEPTIDASE S9 PROLYL OLIGOPEPTIDASE CATALYTIC DOMAIN-CONTAINING PROTEIN"/>
    <property type="match status" value="1"/>
</dbReference>
<dbReference type="VEuPathDB" id="FungiDB:SMAC_03211"/>
<dbReference type="AlphaFoldDB" id="A0A8S9A4S3"/>
<feature type="chain" id="PRO_5035870122" evidence="1">
    <location>
        <begin position="24"/>
        <end position="710"/>
    </location>
</feature>
<evidence type="ECO:0000256" key="1">
    <source>
        <dbReference type="SAM" id="SignalP"/>
    </source>
</evidence>